<sequence>MLPHDDPATKALPAGGVPHDDLPPPIGGVAPEAKLEEERREAKDEGESGDETSDATTENATTEREKSEKDKTGSHEESVHSDPRPRLRQDTPWAGPAPATDMAAIIAMMANMQQQSAAMQQQMQQQSAAIIDLLAREKSTPAPAPAPAPAPSSVSTPERARIFKRPDKLVCPTLTCVTKDPFIIIRHLHALKAHLDMGLFSIDSKFYHQWEIEQCNLSISRVGQWVTWAREEGTREATFTGWSKAWKEHVLELLISKYQQAVQANRHRRPEPTYAVGDKVSIDTADFQHQYKTTTHRSAKKLLDDMRQNSSLTKNPTRITKIQLFAYWNALQPQNLHVSSRYLMRKPIGLVPLTPRFD</sequence>
<feature type="compositionally biased region" description="Basic and acidic residues" evidence="1">
    <location>
        <begin position="33"/>
        <end position="46"/>
    </location>
</feature>
<dbReference type="Proteomes" id="UP000322245">
    <property type="component" value="Unassembled WGS sequence"/>
</dbReference>
<dbReference type="EMBL" id="NIDF01000299">
    <property type="protein sequence ID" value="TYJ51269.1"/>
    <property type="molecule type" value="Genomic_DNA"/>
</dbReference>
<dbReference type="AlphaFoldDB" id="A0A5D3ALL3"/>
<accession>A0A5D3ALL3</accession>
<feature type="region of interest" description="Disordered" evidence="1">
    <location>
        <begin position="139"/>
        <end position="158"/>
    </location>
</feature>
<evidence type="ECO:0000313" key="2">
    <source>
        <dbReference type="EMBL" id="TYJ51269.1"/>
    </source>
</evidence>
<proteinExistence type="predicted"/>
<gene>
    <name evidence="2" type="ORF">B9479_008171</name>
</gene>
<name>A0A5D3ALL3_9TREE</name>
<organism evidence="2 3">
    <name type="scientific">Cryptococcus floricola</name>
    <dbReference type="NCBI Taxonomy" id="2591691"/>
    <lineage>
        <taxon>Eukaryota</taxon>
        <taxon>Fungi</taxon>
        <taxon>Dikarya</taxon>
        <taxon>Basidiomycota</taxon>
        <taxon>Agaricomycotina</taxon>
        <taxon>Tremellomycetes</taxon>
        <taxon>Tremellales</taxon>
        <taxon>Cryptococcaceae</taxon>
        <taxon>Cryptococcus</taxon>
    </lineage>
</organism>
<feature type="region of interest" description="Disordered" evidence="1">
    <location>
        <begin position="1"/>
        <end position="97"/>
    </location>
</feature>
<evidence type="ECO:0000256" key="1">
    <source>
        <dbReference type="SAM" id="MobiDB-lite"/>
    </source>
</evidence>
<reference evidence="2 3" key="1">
    <citation type="submission" date="2017-05" db="EMBL/GenBank/DDBJ databases">
        <title>The Genome Sequence of Tsuchiyaea wingfieldii DSM 27421.</title>
        <authorList>
            <person name="Cuomo C."/>
            <person name="Passer A."/>
            <person name="Billmyre B."/>
            <person name="Heitman J."/>
        </authorList>
    </citation>
    <scope>NUCLEOTIDE SEQUENCE [LARGE SCALE GENOMIC DNA]</scope>
    <source>
        <strain evidence="2 3">DSM 27421</strain>
    </source>
</reference>
<keyword evidence="3" id="KW-1185">Reference proteome</keyword>
<protein>
    <submittedName>
        <fullName evidence="2">Uncharacterized protein</fullName>
    </submittedName>
</protein>
<evidence type="ECO:0000313" key="3">
    <source>
        <dbReference type="Proteomes" id="UP000322245"/>
    </source>
</evidence>
<feature type="compositionally biased region" description="Basic and acidic residues" evidence="1">
    <location>
        <begin position="61"/>
        <end position="89"/>
    </location>
</feature>
<comment type="caution">
    <text evidence="2">The sequence shown here is derived from an EMBL/GenBank/DDBJ whole genome shotgun (WGS) entry which is preliminary data.</text>
</comment>
<feature type="non-terminal residue" evidence="2">
    <location>
        <position position="358"/>
    </location>
</feature>